<dbReference type="PROSITE" id="PS50850">
    <property type="entry name" value="MFS"/>
    <property type="match status" value="1"/>
</dbReference>
<evidence type="ECO:0000256" key="1">
    <source>
        <dbReference type="ARBA" id="ARBA00004651"/>
    </source>
</evidence>
<feature type="transmembrane region" description="Helical" evidence="8">
    <location>
        <begin position="165"/>
        <end position="185"/>
    </location>
</feature>
<dbReference type="Gene3D" id="1.20.1720.10">
    <property type="entry name" value="Multidrug resistance protein D"/>
    <property type="match status" value="1"/>
</dbReference>
<comment type="subcellular location">
    <subcellularLocation>
        <location evidence="8">Cell inner membrane</location>
        <topology evidence="8">Multi-pass membrane protein</topology>
    </subcellularLocation>
    <subcellularLocation>
        <location evidence="1">Cell membrane</location>
        <topology evidence="1">Multi-pass membrane protein</topology>
    </subcellularLocation>
</comment>
<feature type="transmembrane region" description="Helical" evidence="8">
    <location>
        <begin position="284"/>
        <end position="302"/>
    </location>
</feature>
<keyword evidence="3 8" id="KW-0813">Transport</keyword>
<comment type="caution">
    <text evidence="8">Lacks conserved residue(s) required for the propagation of feature annotation.</text>
</comment>
<keyword evidence="4" id="KW-1003">Cell membrane</keyword>
<feature type="transmembrane region" description="Helical" evidence="8">
    <location>
        <begin position="252"/>
        <end position="272"/>
    </location>
</feature>
<evidence type="ECO:0000313" key="10">
    <source>
        <dbReference type="EMBL" id="MFC6671514.1"/>
    </source>
</evidence>
<dbReference type="Pfam" id="PF07690">
    <property type="entry name" value="MFS_1"/>
    <property type="match status" value="1"/>
</dbReference>
<feature type="domain" description="Major facilitator superfamily (MFS) profile" evidence="9">
    <location>
        <begin position="11"/>
        <end position="395"/>
    </location>
</feature>
<evidence type="ECO:0000313" key="11">
    <source>
        <dbReference type="Proteomes" id="UP001596422"/>
    </source>
</evidence>
<comment type="caution">
    <text evidence="10">The sequence shown here is derived from an EMBL/GenBank/DDBJ whole genome shotgun (WGS) entry which is preliminary data.</text>
</comment>
<dbReference type="PANTHER" id="PTHR42718:SF9">
    <property type="entry name" value="MAJOR FACILITATOR SUPERFAMILY MULTIDRUG TRANSPORTER MFSC"/>
    <property type="match status" value="1"/>
</dbReference>
<gene>
    <name evidence="10" type="ORF">ACFQDL_16645</name>
</gene>
<sequence>MSTQKAVPLSLLILLGGLTAIAPLSTDMYLPAFPAMRAQLGLAPGDMELSFSAYFVGMLLGMLCYGPVSDRFGRRPPLLFGMALYTVTSLLIAASDSLPELVAWRLLQGLGGCAGTVLTVAIVRDRCPPQQAARVMSLITLVMGLAPILGPLLGGWMLARWAWPAIFLVLAGYGLACLVGLLVLLDESLAQCQERLRVVPVVRGYAKLLVDRRFIGYALSQAGTNGAMMAYIVAAPFVLIDLNGVSPSQFGFYFGANALGLVAASQLSRWLLRTRPAAVLLHRALWLPSLAGALLLLNQLLGMDGLALVLPAFFLLVTSVGLVAPNATAMAMAQQSHQAGQASALHVSLYFGTGMLGSLLVGVFHDGSLWPVTLVIFAVVVMGRLSHLCISRPLERRNRAAEEADVALATESR</sequence>
<feature type="transmembrane region" description="Helical" evidence="8">
    <location>
        <begin position="47"/>
        <end position="66"/>
    </location>
</feature>
<reference evidence="11" key="1">
    <citation type="journal article" date="2019" name="Int. J. Syst. Evol. Microbiol.">
        <title>The Global Catalogue of Microorganisms (GCM) 10K type strain sequencing project: providing services to taxonomists for standard genome sequencing and annotation.</title>
        <authorList>
            <consortium name="The Broad Institute Genomics Platform"/>
            <consortium name="The Broad Institute Genome Sequencing Center for Infectious Disease"/>
            <person name="Wu L."/>
            <person name="Ma J."/>
        </authorList>
    </citation>
    <scope>NUCLEOTIDE SEQUENCE [LARGE SCALE GENOMIC DNA]</scope>
    <source>
        <strain evidence="11">NBRC 111756</strain>
    </source>
</reference>
<dbReference type="PANTHER" id="PTHR42718">
    <property type="entry name" value="MAJOR FACILITATOR SUPERFAMILY MULTIDRUG TRANSPORTER MFSC"/>
    <property type="match status" value="1"/>
</dbReference>
<feature type="transmembrane region" description="Helical" evidence="8">
    <location>
        <begin position="214"/>
        <end position="240"/>
    </location>
</feature>
<evidence type="ECO:0000256" key="2">
    <source>
        <dbReference type="ARBA" id="ARBA00006236"/>
    </source>
</evidence>
<name>A0ABW2A2C3_9GAMM</name>
<feature type="transmembrane region" description="Helical" evidence="8">
    <location>
        <begin position="135"/>
        <end position="159"/>
    </location>
</feature>
<evidence type="ECO:0000256" key="5">
    <source>
        <dbReference type="ARBA" id="ARBA00022692"/>
    </source>
</evidence>
<keyword evidence="8" id="KW-0997">Cell inner membrane</keyword>
<evidence type="ECO:0000256" key="3">
    <source>
        <dbReference type="ARBA" id="ARBA00022448"/>
    </source>
</evidence>
<dbReference type="InterPro" id="IPR036259">
    <property type="entry name" value="MFS_trans_sf"/>
</dbReference>
<protein>
    <recommendedName>
        <fullName evidence="8">Bcr/CflA family efflux transporter</fullName>
    </recommendedName>
</protein>
<organism evidence="10 11">
    <name type="scientific">Marinobacterium aestuariivivens</name>
    <dbReference type="NCBI Taxonomy" id="1698799"/>
    <lineage>
        <taxon>Bacteria</taxon>
        <taxon>Pseudomonadati</taxon>
        <taxon>Pseudomonadota</taxon>
        <taxon>Gammaproteobacteria</taxon>
        <taxon>Oceanospirillales</taxon>
        <taxon>Oceanospirillaceae</taxon>
        <taxon>Marinobacterium</taxon>
    </lineage>
</organism>
<evidence type="ECO:0000256" key="8">
    <source>
        <dbReference type="RuleBase" id="RU365088"/>
    </source>
</evidence>
<feature type="transmembrane region" description="Helical" evidence="8">
    <location>
        <begin position="344"/>
        <end position="364"/>
    </location>
</feature>
<evidence type="ECO:0000256" key="7">
    <source>
        <dbReference type="ARBA" id="ARBA00023136"/>
    </source>
</evidence>
<dbReference type="SUPFAM" id="SSF103473">
    <property type="entry name" value="MFS general substrate transporter"/>
    <property type="match status" value="1"/>
</dbReference>
<feature type="transmembrane region" description="Helical" evidence="8">
    <location>
        <begin position="101"/>
        <end position="123"/>
    </location>
</feature>
<feature type="transmembrane region" description="Helical" evidence="8">
    <location>
        <begin position="370"/>
        <end position="390"/>
    </location>
</feature>
<evidence type="ECO:0000256" key="4">
    <source>
        <dbReference type="ARBA" id="ARBA00022475"/>
    </source>
</evidence>
<dbReference type="Proteomes" id="UP001596422">
    <property type="component" value="Unassembled WGS sequence"/>
</dbReference>
<comment type="similarity">
    <text evidence="2 8">Belongs to the major facilitator superfamily. Bcr/CmlA family.</text>
</comment>
<dbReference type="NCBIfam" id="TIGR00710">
    <property type="entry name" value="efflux_Bcr_CflA"/>
    <property type="match status" value="1"/>
</dbReference>
<keyword evidence="11" id="KW-1185">Reference proteome</keyword>
<keyword evidence="6 8" id="KW-1133">Transmembrane helix</keyword>
<dbReference type="InterPro" id="IPR020846">
    <property type="entry name" value="MFS_dom"/>
</dbReference>
<feature type="transmembrane region" description="Helical" evidence="8">
    <location>
        <begin position="78"/>
        <end position="95"/>
    </location>
</feature>
<feature type="transmembrane region" description="Helical" evidence="8">
    <location>
        <begin position="308"/>
        <end position="332"/>
    </location>
</feature>
<keyword evidence="7 8" id="KW-0472">Membrane</keyword>
<evidence type="ECO:0000259" key="9">
    <source>
        <dbReference type="PROSITE" id="PS50850"/>
    </source>
</evidence>
<dbReference type="RefSeq" id="WP_379910018.1">
    <property type="nucleotide sequence ID" value="NZ_JBHSWE010000001.1"/>
</dbReference>
<evidence type="ECO:0000256" key="6">
    <source>
        <dbReference type="ARBA" id="ARBA00022989"/>
    </source>
</evidence>
<accession>A0ABW2A2C3</accession>
<dbReference type="EMBL" id="JBHSWE010000001">
    <property type="protein sequence ID" value="MFC6671514.1"/>
    <property type="molecule type" value="Genomic_DNA"/>
</dbReference>
<keyword evidence="5 8" id="KW-0812">Transmembrane</keyword>
<proteinExistence type="inferred from homology"/>
<dbReference type="InterPro" id="IPR004812">
    <property type="entry name" value="Efflux_drug-R_Bcr/CmlA"/>
</dbReference>
<dbReference type="InterPro" id="IPR011701">
    <property type="entry name" value="MFS"/>
</dbReference>
<dbReference type="CDD" id="cd17320">
    <property type="entry name" value="MFS_MdfA_MDR_like"/>
    <property type="match status" value="1"/>
</dbReference>